<protein>
    <recommendedName>
        <fullName evidence="6">ABC transporter domain-containing protein</fullName>
    </recommendedName>
</protein>
<dbReference type="PANTHER" id="PTHR43820:SF4">
    <property type="entry name" value="HIGH-AFFINITY BRANCHED-CHAIN AMINO ACID TRANSPORT ATP-BINDING PROTEIN LIVF"/>
    <property type="match status" value="1"/>
</dbReference>
<evidence type="ECO:0000256" key="1">
    <source>
        <dbReference type="ARBA" id="ARBA00005417"/>
    </source>
</evidence>
<evidence type="ECO:0000256" key="4">
    <source>
        <dbReference type="ARBA" id="ARBA00022840"/>
    </source>
</evidence>
<dbReference type="InterPro" id="IPR027417">
    <property type="entry name" value="P-loop_NTPase"/>
</dbReference>
<sequence>MVGVETFYGKIKALHGVSLEVKEGQLVTILGANGAGKTTILKTISGLVEPEQGTIHFKGKRIDGEDPEKIVALGIGHVPEWRRIFPELTVEENLLMGGFLIKGKELLYERMEEAFRHFPILEKRKKQIAGTMSGGEQQMLAILRALMIRPKLLLLDEPSLGLSPILVRDIFTTIKELHQSGVTILLVEQNVNRALSIADYGYVLTTGKILLSGTYEELLDEEKVREQYLGEGKYMRRSKLWSG</sequence>
<evidence type="ECO:0000256" key="5">
    <source>
        <dbReference type="ARBA" id="ARBA00022970"/>
    </source>
</evidence>
<proteinExistence type="inferred from homology"/>
<dbReference type="InterPro" id="IPR052156">
    <property type="entry name" value="BCAA_Transport_ATP-bd_LivF"/>
</dbReference>
<evidence type="ECO:0000256" key="3">
    <source>
        <dbReference type="ARBA" id="ARBA00022741"/>
    </source>
</evidence>
<dbReference type="EMBL" id="UINC01001307">
    <property type="protein sequence ID" value="SUZ77211.1"/>
    <property type="molecule type" value="Genomic_DNA"/>
</dbReference>
<dbReference type="PROSITE" id="PS00211">
    <property type="entry name" value="ABC_TRANSPORTER_1"/>
    <property type="match status" value="1"/>
</dbReference>
<keyword evidence="4" id="KW-0067">ATP-binding</keyword>
<dbReference type="GO" id="GO:0016887">
    <property type="term" value="F:ATP hydrolysis activity"/>
    <property type="evidence" value="ECO:0007669"/>
    <property type="project" value="InterPro"/>
</dbReference>
<dbReference type="AlphaFoldDB" id="A0A381QD06"/>
<dbReference type="Gene3D" id="3.40.50.300">
    <property type="entry name" value="P-loop containing nucleotide triphosphate hydrolases"/>
    <property type="match status" value="1"/>
</dbReference>
<dbReference type="Pfam" id="PF00005">
    <property type="entry name" value="ABC_tran"/>
    <property type="match status" value="1"/>
</dbReference>
<organism evidence="7">
    <name type="scientific">marine metagenome</name>
    <dbReference type="NCBI Taxonomy" id="408172"/>
    <lineage>
        <taxon>unclassified sequences</taxon>
        <taxon>metagenomes</taxon>
        <taxon>ecological metagenomes</taxon>
    </lineage>
</organism>
<reference evidence="7" key="1">
    <citation type="submission" date="2018-05" db="EMBL/GenBank/DDBJ databases">
        <authorList>
            <person name="Lanie J.A."/>
            <person name="Ng W.-L."/>
            <person name="Kazmierczak K.M."/>
            <person name="Andrzejewski T.M."/>
            <person name="Davidsen T.M."/>
            <person name="Wayne K.J."/>
            <person name="Tettelin H."/>
            <person name="Glass J.I."/>
            <person name="Rusch D."/>
            <person name="Podicherti R."/>
            <person name="Tsui H.-C.T."/>
            <person name="Winkler M.E."/>
        </authorList>
    </citation>
    <scope>NUCLEOTIDE SEQUENCE</scope>
</reference>
<dbReference type="SUPFAM" id="SSF52540">
    <property type="entry name" value="P-loop containing nucleoside triphosphate hydrolases"/>
    <property type="match status" value="1"/>
</dbReference>
<dbReference type="InterPro" id="IPR017871">
    <property type="entry name" value="ABC_transporter-like_CS"/>
</dbReference>
<keyword evidence="2" id="KW-0813">Transport</keyword>
<dbReference type="PROSITE" id="PS50893">
    <property type="entry name" value="ABC_TRANSPORTER_2"/>
    <property type="match status" value="1"/>
</dbReference>
<dbReference type="PANTHER" id="PTHR43820">
    <property type="entry name" value="HIGH-AFFINITY BRANCHED-CHAIN AMINO ACID TRANSPORT ATP-BINDING PROTEIN LIVF"/>
    <property type="match status" value="1"/>
</dbReference>
<gene>
    <name evidence="7" type="ORF">METZ01_LOCUS30065</name>
</gene>
<dbReference type="InterPro" id="IPR003593">
    <property type="entry name" value="AAA+_ATPase"/>
</dbReference>
<dbReference type="CDD" id="cd03224">
    <property type="entry name" value="ABC_TM1139_LivF_branched"/>
    <property type="match status" value="1"/>
</dbReference>
<feature type="domain" description="ABC transporter" evidence="6">
    <location>
        <begin position="2"/>
        <end position="231"/>
    </location>
</feature>
<dbReference type="InterPro" id="IPR003439">
    <property type="entry name" value="ABC_transporter-like_ATP-bd"/>
</dbReference>
<keyword evidence="3" id="KW-0547">Nucleotide-binding</keyword>
<keyword evidence="5" id="KW-0029">Amino-acid transport</keyword>
<dbReference type="GO" id="GO:0015807">
    <property type="term" value="P:L-amino acid transport"/>
    <property type="evidence" value="ECO:0007669"/>
    <property type="project" value="TreeGrafter"/>
</dbReference>
<name>A0A381QD06_9ZZZZ</name>
<evidence type="ECO:0000256" key="2">
    <source>
        <dbReference type="ARBA" id="ARBA00022448"/>
    </source>
</evidence>
<evidence type="ECO:0000313" key="7">
    <source>
        <dbReference type="EMBL" id="SUZ77211.1"/>
    </source>
</evidence>
<dbReference type="GO" id="GO:0005524">
    <property type="term" value="F:ATP binding"/>
    <property type="evidence" value="ECO:0007669"/>
    <property type="project" value="UniProtKB-KW"/>
</dbReference>
<evidence type="ECO:0000259" key="6">
    <source>
        <dbReference type="PROSITE" id="PS50893"/>
    </source>
</evidence>
<dbReference type="GO" id="GO:0015658">
    <property type="term" value="F:branched-chain amino acid transmembrane transporter activity"/>
    <property type="evidence" value="ECO:0007669"/>
    <property type="project" value="TreeGrafter"/>
</dbReference>
<comment type="similarity">
    <text evidence="1">Belongs to the ABC transporter superfamily.</text>
</comment>
<dbReference type="SMART" id="SM00382">
    <property type="entry name" value="AAA"/>
    <property type="match status" value="1"/>
</dbReference>
<accession>A0A381QD06</accession>